<comment type="caution">
    <text evidence="2">The sequence shown here is derived from an EMBL/GenBank/DDBJ whole genome shotgun (WGS) entry which is preliminary data.</text>
</comment>
<keyword evidence="1" id="KW-0732">Signal</keyword>
<accession>A0AAD4ML13</accession>
<evidence type="ECO:0000313" key="2">
    <source>
        <dbReference type="EMBL" id="KAI1696289.1"/>
    </source>
</evidence>
<sequence>MPILSAILLMLTIYITVNSQFLPSNEVQVQKAPELISTDYGEENRELVYNKGAQLVRRKRVAALLITIMTTLGTSYICRVLATATPFDNALKRWALKYWGFRDGREGLGVAVAKTRHMYEVPSVVIIVIKSAATRFLLTSNAPLLYASSLFSPLKSFSSTKIEFRCFLNLHFI</sequence>
<dbReference type="EMBL" id="JAKKPZ010000336">
    <property type="protein sequence ID" value="KAI1696289.1"/>
    <property type="molecule type" value="Genomic_DNA"/>
</dbReference>
<gene>
    <name evidence="2" type="ORF">DdX_19112</name>
</gene>
<evidence type="ECO:0000256" key="1">
    <source>
        <dbReference type="SAM" id="SignalP"/>
    </source>
</evidence>
<organism evidence="2 3">
    <name type="scientific">Ditylenchus destructor</name>
    <dbReference type="NCBI Taxonomy" id="166010"/>
    <lineage>
        <taxon>Eukaryota</taxon>
        <taxon>Metazoa</taxon>
        <taxon>Ecdysozoa</taxon>
        <taxon>Nematoda</taxon>
        <taxon>Chromadorea</taxon>
        <taxon>Rhabditida</taxon>
        <taxon>Tylenchina</taxon>
        <taxon>Tylenchomorpha</taxon>
        <taxon>Sphaerularioidea</taxon>
        <taxon>Anguinidae</taxon>
        <taxon>Anguininae</taxon>
        <taxon>Ditylenchus</taxon>
    </lineage>
</organism>
<evidence type="ECO:0000313" key="3">
    <source>
        <dbReference type="Proteomes" id="UP001201812"/>
    </source>
</evidence>
<name>A0AAD4ML13_9BILA</name>
<protein>
    <submittedName>
        <fullName evidence="2">Uncharacterized protein</fullName>
    </submittedName>
</protein>
<feature type="signal peptide" evidence="1">
    <location>
        <begin position="1"/>
        <end position="19"/>
    </location>
</feature>
<proteinExistence type="predicted"/>
<reference evidence="2" key="1">
    <citation type="submission" date="2022-01" db="EMBL/GenBank/DDBJ databases">
        <title>Genome Sequence Resource for Two Populations of Ditylenchus destructor, the Migratory Endoparasitic Phytonematode.</title>
        <authorList>
            <person name="Zhang H."/>
            <person name="Lin R."/>
            <person name="Xie B."/>
        </authorList>
    </citation>
    <scope>NUCLEOTIDE SEQUENCE</scope>
    <source>
        <strain evidence="2">BazhouSP</strain>
    </source>
</reference>
<keyword evidence="3" id="KW-1185">Reference proteome</keyword>
<feature type="chain" id="PRO_5042126858" evidence="1">
    <location>
        <begin position="20"/>
        <end position="173"/>
    </location>
</feature>
<dbReference type="Proteomes" id="UP001201812">
    <property type="component" value="Unassembled WGS sequence"/>
</dbReference>
<dbReference type="AlphaFoldDB" id="A0AAD4ML13"/>